<dbReference type="Proteomes" id="UP000031366">
    <property type="component" value="Unassembled WGS sequence"/>
</dbReference>
<organism evidence="2 3">
    <name type="scientific">Clostridium argentinense CDC 2741</name>
    <dbReference type="NCBI Taxonomy" id="1418104"/>
    <lineage>
        <taxon>Bacteria</taxon>
        <taxon>Bacillati</taxon>
        <taxon>Bacillota</taxon>
        <taxon>Clostridia</taxon>
        <taxon>Eubacteriales</taxon>
        <taxon>Clostridiaceae</taxon>
        <taxon>Clostridium</taxon>
    </lineage>
</organism>
<sequence>MLKIKKIQSKEEVKVLSQKDCSTKENPYGDLMGCDRDCSDRNKPPHYGSPAY</sequence>
<gene>
    <name evidence="2" type="ORF">U732_94</name>
</gene>
<keyword evidence="3" id="KW-1185">Reference proteome</keyword>
<name>A0A0C1QTK6_9CLOT</name>
<feature type="compositionally biased region" description="Basic and acidic residues" evidence="1">
    <location>
        <begin position="33"/>
        <end position="43"/>
    </location>
</feature>
<feature type="region of interest" description="Disordered" evidence="1">
    <location>
        <begin position="32"/>
        <end position="52"/>
    </location>
</feature>
<evidence type="ECO:0000313" key="3">
    <source>
        <dbReference type="Proteomes" id="UP000031366"/>
    </source>
</evidence>
<reference evidence="2 3" key="1">
    <citation type="journal article" date="2015" name="Infect. Genet. Evol.">
        <title>Genomic sequences of six botulinum neurotoxin-producing strains representing three clostridial species illustrate the mobility and diversity of botulinum neurotoxin genes.</title>
        <authorList>
            <person name="Smith T.J."/>
            <person name="Hill K.K."/>
            <person name="Xie G."/>
            <person name="Foley B.T."/>
            <person name="Williamson C.H."/>
            <person name="Foster J.T."/>
            <person name="Johnson S.L."/>
            <person name="Chertkov O."/>
            <person name="Teshima H."/>
            <person name="Gibbons H.S."/>
            <person name="Johnsky L.A."/>
            <person name="Karavis M.A."/>
            <person name="Smith L.A."/>
        </authorList>
    </citation>
    <scope>NUCLEOTIDE SEQUENCE [LARGE SCALE GENOMIC DNA]</scope>
    <source>
        <strain evidence="2 3">CDC 2741</strain>
    </source>
</reference>
<dbReference type="RefSeq" id="WP_160289237.1">
    <property type="nucleotide sequence ID" value="NZ_AYSO01000020.1"/>
</dbReference>
<accession>A0A0C1QTK6</accession>
<dbReference type="AlphaFoldDB" id="A0A0C1QTK6"/>
<dbReference type="EMBL" id="AYSO01000020">
    <property type="protein sequence ID" value="KIE44317.1"/>
    <property type="molecule type" value="Genomic_DNA"/>
</dbReference>
<comment type="caution">
    <text evidence="2">The sequence shown here is derived from an EMBL/GenBank/DDBJ whole genome shotgun (WGS) entry which is preliminary data.</text>
</comment>
<evidence type="ECO:0000256" key="1">
    <source>
        <dbReference type="SAM" id="MobiDB-lite"/>
    </source>
</evidence>
<proteinExistence type="predicted"/>
<protein>
    <submittedName>
        <fullName evidence="2">Uncharacterized protein</fullName>
    </submittedName>
</protein>
<evidence type="ECO:0000313" key="2">
    <source>
        <dbReference type="EMBL" id="KIE44317.1"/>
    </source>
</evidence>